<comment type="caution">
    <text evidence="1">The sequence shown here is derived from an EMBL/GenBank/DDBJ whole genome shotgun (WGS) entry which is preliminary data.</text>
</comment>
<reference evidence="2" key="1">
    <citation type="journal article" date="2023" name="Front. Plant Sci.">
        <title>Chromosomal-level genome assembly of Melastoma candidum provides insights into trichome evolution.</title>
        <authorList>
            <person name="Zhong Y."/>
            <person name="Wu W."/>
            <person name="Sun C."/>
            <person name="Zou P."/>
            <person name="Liu Y."/>
            <person name="Dai S."/>
            <person name="Zhou R."/>
        </authorList>
    </citation>
    <scope>NUCLEOTIDE SEQUENCE [LARGE SCALE GENOMIC DNA]</scope>
</reference>
<dbReference type="Proteomes" id="UP001057402">
    <property type="component" value="Chromosome 7"/>
</dbReference>
<dbReference type="EMBL" id="CM042886">
    <property type="protein sequence ID" value="KAI4341269.1"/>
    <property type="molecule type" value="Genomic_DNA"/>
</dbReference>
<protein>
    <submittedName>
        <fullName evidence="1">Uncharacterized protein</fullName>
    </submittedName>
</protein>
<gene>
    <name evidence="1" type="ORF">MLD38_026010</name>
</gene>
<evidence type="ECO:0000313" key="2">
    <source>
        <dbReference type="Proteomes" id="UP001057402"/>
    </source>
</evidence>
<evidence type="ECO:0000313" key="1">
    <source>
        <dbReference type="EMBL" id="KAI4341269.1"/>
    </source>
</evidence>
<name>A0ACB9P0E2_9MYRT</name>
<accession>A0ACB9P0E2</accession>
<sequence length="156" mass="17644">MRNLLFMKMIEELELAAKQKEQSLEYENGYDGDELPKPKSKAKKRTKKAKFKSLKKGKLASDPLVKRELSEESISLDDDEIECDDTSDKASYDTATPRKRKKDESFIEDTEENPLMKKSKKQLAAPKENGPLELGGQSSSIYLDESPESPSSKPIQ</sequence>
<keyword evidence="2" id="KW-1185">Reference proteome</keyword>
<proteinExistence type="predicted"/>
<organism evidence="1 2">
    <name type="scientific">Melastoma candidum</name>
    <dbReference type="NCBI Taxonomy" id="119954"/>
    <lineage>
        <taxon>Eukaryota</taxon>
        <taxon>Viridiplantae</taxon>
        <taxon>Streptophyta</taxon>
        <taxon>Embryophyta</taxon>
        <taxon>Tracheophyta</taxon>
        <taxon>Spermatophyta</taxon>
        <taxon>Magnoliopsida</taxon>
        <taxon>eudicotyledons</taxon>
        <taxon>Gunneridae</taxon>
        <taxon>Pentapetalae</taxon>
        <taxon>rosids</taxon>
        <taxon>malvids</taxon>
        <taxon>Myrtales</taxon>
        <taxon>Melastomataceae</taxon>
        <taxon>Melastomatoideae</taxon>
        <taxon>Melastomateae</taxon>
        <taxon>Melastoma</taxon>
    </lineage>
</organism>